<evidence type="ECO:0000256" key="1">
    <source>
        <dbReference type="ARBA" id="ARBA00004418"/>
    </source>
</evidence>
<evidence type="ECO:0000256" key="4">
    <source>
        <dbReference type="ARBA" id="ARBA00023239"/>
    </source>
</evidence>
<keyword evidence="2" id="KW-0732">Signal</keyword>
<dbReference type="Proteomes" id="UP000655830">
    <property type="component" value="Unassembled WGS sequence"/>
</dbReference>
<organism evidence="7 8">
    <name type="scientific">Zhenhengia yiwuensis</name>
    <dbReference type="NCBI Taxonomy" id="2763666"/>
    <lineage>
        <taxon>Bacteria</taxon>
        <taxon>Bacillati</taxon>
        <taxon>Bacillota</taxon>
        <taxon>Clostridia</taxon>
        <taxon>Lachnospirales</taxon>
        <taxon>Lachnospiraceae</taxon>
        <taxon>Zhenhengia</taxon>
    </lineage>
</organism>
<accession>A0A926EHC7</accession>
<dbReference type="PANTHER" id="PTHR39210">
    <property type="entry name" value="HEPARIN-SULFATE LYASE"/>
    <property type="match status" value="1"/>
</dbReference>
<dbReference type="PANTHER" id="PTHR39210:SF1">
    <property type="entry name" value="HEPARIN-SULFATE LYASE"/>
    <property type="match status" value="1"/>
</dbReference>
<gene>
    <name evidence="7" type="ORF">H8718_05460</name>
</gene>
<proteinExistence type="predicted"/>
<dbReference type="RefSeq" id="WP_249332147.1">
    <property type="nucleotide sequence ID" value="NZ_JACRSY010000007.1"/>
</dbReference>
<evidence type="ECO:0000256" key="3">
    <source>
        <dbReference type="ARBA" id="ARBA00022764"/>
    </source>
</evidence>
<dbReference type="AlphaFoldDB" id="A0A926EHC7"/>
<evidence type="ECO:0000256" key="2">
    <source>
        <dbReference type="ARBA" id="ARBA00022729"/>
    </source>
</evidence>
<dbReference type="InterPro" id="IPR008929">
    <property type="entry name" value="Chondroitin_lyas"/>
</dbReference>
<dbReference type="GO" id="GO:0042597">
    <property type="term" value="C:periplasmic space"/>
    <property type="evidence" value="ECO:0007669"/>
    <property type="project" value="UniProtKB-SubCell"/>
</dbReference>
<dbReference type="Pfam" id="PF16889">
    <property type="entry name" value="Hepar_II_III_N"/>
    <property type="match status" value="1"/>
</dbReference>
<keyword evidence="4 7" id="KW-0456">Lyase</keyword>
<feature type="domain" description="Heparinase II/III-like C-terminal" evidence="5">
    <location>
        <begin position="335"/>
        <end position="512"/>
    </location>
</feature>
<dbReference type="GO" id="GO:0016829">
    <property type="term" value="F:lyase activity"/>
    <property type="evidence" value="ECO:0007669"/>
    <property type="project" value="UniProtKB-KW"/>
</dbReference>
<dbReference type="InterPro" id="IPR031680">
    <property type="entry name" value="Hepar_II_III_N"/>
</dbReference>
<keyword evidence="8" id="KW-1185">Reference proteome</keyword>
<protein>
    <submittedName>
        <fullName evidence="7">Alginate lyase family protein</fullName>
    </submittedName>
</protein>
<comment type="subcellular location">
    <subcellularLocation>
        <location evidence="1">Periplasm</location>
    </subcellularLocation>
</comment>
<evidence type="ECO:0000313" key="7">
    <source>
        <dbReference type="EMBL" id="MBC8578980.1"/>
    </source>
</evidence>
<dbReference type="Gene3D" id="2.70.98.70">
    <property type="match status" value="1"/>
</dbReference>
<dbReference type="InterPro" id="IPR012480">
    <property type="entry name" value="Hepar_II_III_C"/>
</dbReference>
<keyword evidence="3" id="KW-0574">Periplasm</keyword>
<name>A0A926EHC7_9FIRM</name>
<comment type="caution">
    <text evidence="7">The sequence shown here is derived from an EMBL/GenBank/DDBJ whole genome shotgun (WGS) entry which is preliminary data.</text>
</comment>
<dbReference type="Pfam" id="PF07940">
    <property type="entry name" value="Hepar_II_III_C"/>
    <property type="match status" value="1"/>
</dbReference>
<dbReference type="SUPFAM" id="SSF48230">
    <property type="entry name" value="Chondroitin AC/alginate lyase"/>
    <property type="match status" value="1"/>
</dbReference>
<feature type="domain" description="Heparin-sulfate lyase N-terminal" evidence="6">
    <location>
        <begin position="34"/>
        <end position="286"/>
    </location>
</feature>
<sequence>MREYIDDLDQIIDYCKCYNELDIEEACCMADFVVEHTFLFQSKWEMERTYKPVTFKKGEIEWDYIPFNDPEWTYAMNRNRYFLILSQAYVFTGKEEYVKTFIRLMKHWITHNPCEPKYYGSTWRTIEAGLRCENWLKARELVYGSPYWDEEVEALFRQSMEDHAHYIIGHNDDFRRLSNWGIIENHGLFVAGLYLEKDTYIHVAKERLTKAVKLQVLEDGLHWEQSSLYHNEVLRALLDVAIAAKNNGIVLEDVYHEIVKKMVYAHLYMTKPNHIQLANGDSDHIDVRDLLVRGAYLYEEPAFKALAYEKVDFESIWDIGMKGVKVYDQLEAQVPNKPSHALAASGNYCMRDGWEEASTYVHFKCGSLGGGHGHLDMLHVDVAYLGEDILKDSGRYTYTDTKERYELKKAYAHNTTMVDGKPFTQLIDTWGYDKVAQPVQGRFITHPLYDYVEGAHLGYMDLEDSVYVSRKVLFIKPQIVVIADTFKAKGNHTYNQYFHFGKGELTVKKSQALFTGKQAKATLYSLSEVHMAKTSMLSSETYNHLEKLDVLTTEKENTGNTTLITVLVLEDQNNPMPHTLRCVPICTQGQILESNESISAFNITLPEETYTVVMRHDESLRRLMVVEGEDVFAKVALIHEKDGEKKVYPIVY</sequence>
<evidence type="ECO:0000259" key="5">
    <source>
        <dbReference type="Pfam" id="PF07940"/>
    </source>
</evidence>
<evidence type="ECO:0000313" key="8">
    <source>
        <dbReference type="Proteomes" id="UP000655830"/>
    </source>
</evidence>
<dbReference type="EMBL" id="JACRSY010000007">
    <property type="protein sequence ID" value="MBC8578980.1"/>
    <property type="molecule type" value="Genomic_DNA"/>
</dbReference>
<dbReference type="Gene3D" id="1.50.10.100">
    <property type="entry name" value="Chondroitin AC/alginate lyase"/>
    <property type="match status" value="1"/>
</dbReference>
<reference evidence="7" key="1">
    <citation type="submission" date="2020-08" db="EMBL/GenBank/DDBJ databases">
        <title>Genome public.</title>
        <authorList>
            <person name="Liu C."/>
            <person name="Sun Q."/>
        </authorList>
    </citation>
    <scope>NUCLEOTIDE SEQUENCE</scope>
    <source>
        <strain evidence="7">NSJ-12</strain>
    </source>
</reference>
<evidence type="ECO:0000259" key="6">
    <source>
        <dbReference type="Pfam" id="PF16889"/>
    </source>
</evidence>